<feature type="domain" description="Solute-binding protein family 3/N-terminal" evidence="3">
    <location>
        <begin position="35"/>
        <end position="254"/>
    </location>
</feature>
<protein>
    <recommendedName>
        <fullName evidence="3">Solute-binding protein family 3/N-terminal domain-containing protein</fullName>
    </recommendedName>
</protein>
<feature type="chain" id="PRO_5017185844" description="Solute-binding protein family 3/N-terminal domain-containing protein" evidence="2">
    <location>
        <begin position="20"/>
        <end position="259"/>
    </location>
</feature>
<dbReference type="SUPFAM" id="SSF53850">
    <property type="entry name" value="Periplasmic binding protein-like II"/>
    <property type="match status" value="1"/>
</dbReference>
<reference evidence="5" key="1">
    <citation type="submission" date="2016-10" db="EMBL/GenBank/DDBJ databases">
        <authorList>
            <person name="Varghese N."/>
            <person name="Submissions S."/>
        </authorList>
    </citation>
    <scope>NUCLEOTIDE SEQUENCE [LARGE SCALE GENOMIC DNA]</scope>
    <source>
        <strain evidence="5">DSM 6150</strain>
    </source>
</reference>
<name>A0A1I5B525_9NEIS</name>
<evidence type="ECO:0000256" key="1">
    <source>
        <dbReference type="ARBA" id="ARBA00022729"/>
    </source>
</evidence>
<dbReference type="InterPro" id="IPR001638">
    <property type="entry name" value="Solute-binding_3/MltF_N"/>
</dbReference>
<dbReference type="EMBL" id="FOVE01000015">
    <property type="protein sequence ID" value="SFN69815.1"/>
    <property type="molecule type" value="Genomic_DNA"/>
</dbReference>
<dbReference type="Pfam" id="PF00497">
    <property type="entry name" value="SBP_bac_3"/>
    <property type="match status" value="1"/>
</dbReference>
<sequence length="259" mass="29640">MRIHSLAFVLMALSNATFSAEPLPELTIYHYERMPFFGNNSGKEAGILIDISRMIFDQAKIRHKYVEVPVRRLLESLKEREYACTIGALKTTERETLYAYSDDFIYQDQPFRIIIQSEKKTLLPENPTVRQILESELRLGVIDGHVYGSWLDGSIARYKPRLQKINIGDDTERMHKMIAGDRIDYMFAVAEEAKYVINNNREFAEKLSIVKVADAPAGNRRYILCSKEVGGETLKKINAAIKTVKASANYKRLISQQAQ</sequence>
<keyword evidence="5" id="KW-1185">Reference proteome</keyword>
<evidence type="ECO:0000313" key="4">
    <source>
        <dbReference type="EMBL" id="SFN69815.1"/>
    </source>
</evidence>
<dbReference type="STRING" id="83765.SAMN05660284_02057"/>
<dbReference type="PANTHER" id="PTHR35936">
    <property type="entry name" value="MEMBRANE-BOUND LYTIC MUREIN TRANSGLYCOSYLASE F"/>
    <property type="match status" value="1"/>
</dbReference>
<evidence type="ECO:0000313" key="5">
    <source>
        <dbReference type="Proteomes" id="UP000242869"/>
    </source>
</evidence>
<organism evidence="4 5">
    <name type="scientific">Formivibrio citricus</name>
    <dbReference type="NCBI Taxonomy" id="83765"/>
    <lineage>
        <taxon>Bacteria</taxon>
        <taxon>Pseudomonadati</taxon>
        <taxon>Pseudomonadota</taxon>
        <taxon>Betaproteobacteria</taxon>
        <taxon>Neisseriales</taxon>
        <taxon>Chitinibacteraceae</taxon>
        <taxon>Formivibrio</taxon>
    </lineage>
</organism>
<dbReference type="PANTHER" id="PTHR35936:SF19">
    <property type="entry name" value="AMINO-ACID-BINDING PROTEIN YXEM-RELATED"/>
    <property type="match status" value="1"/>
</dbReference>
<keyword evidence="1 2" id="KW-0732">Signal</keyword>
<accession>A0A1I5B525</accession>
<proteinExistence type="predicted"/>
<evidence type="ECO:0000259" key="3">
    <source>
        <dbReference type="Pfam" id="PF00497"/>
    </source>
</evidence>
<gene>
    <name evidence="4" type="ORF">SAMN05660284_02057</name>
</gene>
<feature type="signal peptide" evidence="2">
    <location>
        <begin position="1"/>
        <end position="19"/>
    </location>
</feature>
<dbReference type="AlphaFoldDB" id="A0A1I5B525"/>
<dbReference type="Gene3D" id="3.40.190.10">
    <property type="entry name" value="Periplasmic binding protein-like II"/>
    <property type="match status" value="2"/>
</dbReference>
<evidence type="ECO:0000256" key="2">
    <source>
        <dbReference type="SAM" id="SignalP"/>
    </source>
</evidence>
<dbReference type="OrthoDB" id="5456414at2"/>
<dbReference type="Proteomes" id="UP000242869">
    <property type="component" value="Unassembled WGS sequence"/>
</dbReference>